<dbReference type="OMA" id="CNSADER"/>
<protein>
    <submittedName>
        <fullName evidence="2">Uncharacterized protein</fullName>
    </submittedName>
</protein>
<dbReference type="EMBL" id="JQGA01000478">
    <property type="protein sequence ID" value="KGO75292.1"/>
    <property type="molecule type" value="Genomic_DNA"/>
</dbReference>
<reference evidence="2 3" key="1">
    <citation type="journal article" date="2015" name="Mol. Plant Microbe Interact.">
        <title>Genome, transcriptome, and functional analyses of Penicillium expansum provide new insights into secondary metabolism and pathogenicity.</title>
        <authorList>
            <person name="Ballester A.R."/>
            <person name="Marcet-Houben M."/>
            <person name="Levin E."/>
            <person name="Sela N."/>
            <person name="Selma-Lazaro C."/>
            <person name="Carmona L."/>
            <person name="Wisniewski M."/>
            <person name="Droby S."/>
            <person name="Gonzalez-Candelas L."/>
            <person name="Gabaldon T."/>
        </authorList>
    </citation>
    <scope>NUCLEOTIDE SEQUENCE [LARGE SCALE GENOMIC DNA]</scope>
    <source>
        <strain evidence="2 3">PHI-1</strain>
    </source>
</reference>
<feature type="compositionally biased region" description="Basic and acidic residues" evidence="1">
    <location>
        <begin position="20"/>
        <end position="41"/>
    </location>
</feature>
<feature type="compositionally biased region" description="Basic residues" evidence="1">
    <location>
        <begin position="1"/>
        <end position="19"/>
    </location>
</feature>
<comment type="caution">
    <text evidence="2">The sequence shown here is derived from an EMBL/GenBank/DDBJ whole genome shotgun (WGS) entry which is preliminary data.</text>
</comment>
<dbReference type="OrthoDB" id="5239190at2759"/>
<feature type="region of interest" description="Disordered" evidence="1">
    <location>
        <begin position="1"/>
        <end position="50"/>
    </location>
</feature>
<evidence type="ECO:0000313" key="3">
    <source>
        <dbReference type="Proteomes" id="UP000030104"/>
    </source>
</evidence>
<evidence type="ECO:0000256" key="1">
    <source>
        <dbReference type="SAM" id="MobiDB-lite"/>
    </source>
</evidence>
<dbReference type="PhylomeDB" id="A0A0A2L5B3"/>
<gene>
    <name evidence="2" type="ORF">PITC_001050</name>
</gene>
<evidence type="ECO:0000313" key="2">
    <source>
        <dbReference type="EMBL" id="KGO75292.1"/>
    </source>
</evidence>
<keyword evidence="3" id="KW-1185">Reference proteome</keyword>
<dbReference type="HOGENOM" id="CLU_149499_0_0_1"/>
<name>A0A0A2L5B3_PENIT</name>
<accession>A0A0A2L5B3</accession>
<organism evidence="2 3">
    <name type="scientific">Penicillium italicum</name>
    <name type="common">Blue mold</name>
    <dbReference type="NCBI Taxonomy" id="40296"/>
    <lineage>
        <taxon>Eukaryota</taxon>
        <taxon>Fungi</taxon>
        <taxon>Dikarya</taxon>
        <taxon>Ascomycota</taxon>
        <taxon>Pezizomycotina</taxon>
        <taxon>Eurotiomycetes</taxon>
        <taxon>Eurotiomycetidae</taxon>
        <taxon>Eurotiales</taxon>
        <taxon>Aspergillaceae</taxon>
        <taxon>Penicillium</taxon>
    </lineage>
</organism>
<proteinExistence type="predicted"/>
<sequence length="101" mass="11539">MGNAKGRNKGKGRGKKRSHSLNESKIATKVENKAVVKPKGEKKGKHHCPEKHVRTPRCIRLGHVVKCPIHPESYPRRLDECVKCVNADKRLVQQEQKDRKK</sequence>
<dbReference type="AlphaFoldDB" id="A0A0A2L5B3"/>
<dbReference type="Proteomes" id="UP000030104">
    <property type="component" value="Unassembled WGS sequence"/>
</dbReference>